<dbReference type="PANTHER" id="PTHR30217:SF10">
    <property type="entry name" value="23S RRNA 5-HYDROXYCYTIDINE C2501 SYNTHASE"/>
    <property type="match status" value="1"/>
</dbReference>
<reference evidence="4" key="1">
    <citation type="journal article" date="2019" name="Int. J. Syst. Evol. Microbiol.">
        <title>The Global Catalogue of Microorganisms (GCM) 10K type strain sequencing project: providing services to taxonomists for standard genome sequencing and annotation.</title>
        <authorList>
            <consortium name="The Broad Institute Genomics Platform"/>
            <consortium name="The Broad Institute Genome Sequencing Center for Infectious Disease"/>
            <person name="Wu L."/>
            <person name="Ma J."/>
        </authorList>
    </citation>
    <scope>NUCLEOTIDE SEQUENCE [LARGE SCALE GENOMIC DNA]</scope>
    <source>
        <strain evidence="4">NBRC 109341</strain>
    </source>
</reference>
<sequence length="690" mass="76574">MAVAERVGDADMGDLRDNIGFDVRPRFCPLAMLPHHLELLAPARDADIGIEAVNHGADAVYIGGPSFGARTSADNSVADIARLAAYAHRFNSRIFVTLNTILRDDELEPARKLAWQLYDAGVDALIVQDMGLLEIDLPPIQLHASTQTDIRTPEKARFLQDAGLSQIVLARELTLQQIAAIDAALGPKDAPGRAILEFFVHGALCVAYSGQCFISHAHTGRSANRGDCSQACRLPYEVKDSQGRIVAHDKHVLSMKDNNQSNNLREIIDAGVRSFKIEGRYKDMAYVKNITAHYRVLLDEILEERPELARASSGECTFHFQPDPDQNFNREFTDYFVQGRKEDIGAFDTPKNPGRPIGYVTATGPNFVELQVDDADTVIHNGDGLCYLDLQKELVGLQINRAEAVNRKGLWRVFPKDPMDGFKDLRKGVQVNRNRDMDWVRGLERKSAERHIGAWLRLDETAEGLTLTVTDEDGHSGSASLPGTPQDAKDPSQAEAKLRENLSRLGDTLFQPLDVALNLRGPRFVPASQLNALRREAVERLETARAAAWHRLPRAKPVEPPVSYPEDTLTYLANVFNHKARDFYAKHGVKVIAAAYESHEEEGEVSLMITKHCVRFSLSLCPKQAKGVTGVQGTVRAEPMQLINGKEKLTLRFDCKPCEMHVVGKIKRSVMNAVPASPVTFYRTRPTTNA</sequence>
<dbReference type="GO" id="GO:0008233">
    <property type="term" value="F:peptidase activity"/>
    <property type="evidence" value="ECO:0007669"/>
    <property type="project" value="UniProtKB-KW"/>
</dbReference>
<name>A0ABQ6BZB5_9BURK</name>
<dbReference type="InterPro" id="IPR020988">
    <property type="entry name" value="Pept_U32_collagenase"/>
</dbReference>
<organism evidence="3 4">
    <name type="scientific">Hydrogenophaga electricum</name>
    <dbReference type="NCBI Taxonomy" id="1230953"/>
    <lineage>
        <taxon>Bacteria</taxon>
        <taxon>Pseudomonadati</taxon>
        <taxon>Pseudomonadota</taxon>
        <taxon>Betaproteobacteria</taxon>
        <taxon>Burkholderiales</taxon>
        <taxon>Comamonadaceae</taxon>
        <taxon>Hydrogenophaga</taxon>
    </lineage>
</organism>
<feature type="domain" description="Peptidase U32 collagenase" evidence="2">
    <location>
        <begin position="431"/>
        <end position="545"/>
    </location>
</feature>
<evidence type="ECO:0000313" key="3">
    <source>
        <dbReference type="EMBL" id="GLS12965.1"/>
    </source>
</evidence>
<evidence type="ECO:0000259" key="2">
    <source>
        <dbReference type="Pfam" id="PF12392"/>
    </source>
</evidence>
<dbReference type="Pfam" id="PF12392">
    <property type="entry name" value="DUF3656"/>
    <property type="match status" value="1"/>
</dbReference>
<evidence type="ECO:0000313" key="4">
    <source>
        <dbReference type="Proteomes" id="UP001156903"/>
    </source>
</evidence>
<gene>
    <name evidence="3" type="ORF">GCM10007935_03930</name>
</gene>
<dbReference type="GO" id="GO:0006508">
    <property type="term" value="P:proteolysis"/>
    <property type="evidence" value="ECO:0007669"/>
    <property type="project" value="UniProtKB-KW"/>
</dbReference>
<dbReference type="InterPro" id="IPR051454">
    <property type="entry name" value="RNA/ubiquinone_mod_enzymes"/>
</dbReference>
<keyword evidence="3" id="KW-0645">Protease</keyword>
<protein>
    <submittedName>
        <fullName evidence="3">Protease</fullName>
    </submittedName>
</protein>
<dbReference type="Pfam" id="PF01136">
    <property type="entry name" value="Peptidase_U32"/>
    <property type="match status" value="1"/>
</dbReference>
<dbReference type="EMBL" id="BSPB01000002">
    <property type="protein sequence ID" value="GLS12965.1"/>
    <property type="molecule type" value="Genomic_DNA"/>
</dbReference>
<dbReference type="InterPro" id="IPR001539">
    <property type="entry name" value="Peptidase_U32"/>
</dbReference>
<dbReference type="Proteomes" id="UP001156903">
    <property type="component" value="Unassembled WGS sequence"/>
</dbReference>
<comment type="caution">
    <text evidence="3">The sequence shown here is derived from an EMBL/GenBank/DDBJ whole genome shotgun (WGS) entry which is preliminary data.</text>
</comment>
<dbReference type="PROSITE" id="PS01276">
    <property type="entry name" value="PEPTIDASE_U32"/>
    <property type="match status" value="1"/>
</dbReference>
<evidence type="ECO:0000256" key="1">
    <source>
        <dbReference type="SAM" id="MobiDB-lite"/>
    </source>
</evidence>
<dbReference type="PANTHER" id="PTHR30217">
    <property type="entry name" value="PEPTIDASE U32 FAMILY"/>
    <property type="match status" value="1"/>
</dbReference>
<keyword evidence="3" id="KW-0378">Hydrolase</keyword>
<accession>A0ABQ6BZB5</accession>
<keyword evidence="4" id="KW-1185">Reference proteome</keyword>
<proteinExistence type="predicted"/>
<feature type="region of interest" description="Disordered" evidence="1">
    <location>
        <begin position="470"/>
        <end position="492"/>
    </location>
</feature>